<evidence type="ECO:0000313" key="1">
    <source>
        <dbReference type="EMBL" id="KAG0112928.1"/>
    </source>
</evidence>
<evidence type="ECO:0000313" key="2">
    <source>
        <dbReference type="EMBL" id="KAI1233204.1"/>
    </source>
</evidence>
<reference evidence="2 3" key="2">
    <citation type="journal article" date="2021" name="J. Hered.">
        <title>Feather Gene Expression Elucidates the Developmental Basis of Plumage Iridescence in African Starlings.</title>
        <authorList>
            <person name="Rubenstein D.R."/>
            <person name="Corvelo A."/>
            <person name="MacManes M.D."/>
            <person name="Maia R."/>
            <person name="Narzisi G."/>
            <person name="Rousaki A."/>
            <person name="Vandenabeele P."/>
            <person name="Shawkey M.D."/>
            <person name="Solomon J."/>
        </authorList>
    </citation>
    <scope>NUCLEOTIDE SEQUENCE [LARGE SCALE GENOMIC DNA]</scope>
    <source>
        <strain evidence="2">SS15</strain>
    </source>
</reference>
<evidence type="ECO:0000313" key="3">
    <source>
        <dbReference type="Proteomes" id="UP000618051"/>
    </source>
</evidence>
<protein>
    <submittedName>
        <fullName evidence="1">Uncharacterized protein</fullName>
    </submittedName>
</protein>
<sequence length="128" mass="14129">MGNSYQQTRRMSSWSGPIDSGALVVPANRHVFCGEISKASPEGRFLIVLFQSEWCLAKRWGDLWAIVRCSDTENAGVGVVPVRRHSTVASTAHQQTVTWPASTSTRPELLSRSLQASKKEDAFPVLRS</sequence>
<organism evidence="1">
    <name type="scientific">Lamprotornis superbus</name>
    <dbReference type="NCBI Taxonomy" id="245042"/>
    <lineage>
        <taxon>Eukaryota</taxon>
        <taxon>Metazoa</taxon>
        <taxon>Chordata</taxon>
        <taxon>Craniata</taxon>
        <taxon>Vertebrata</taxon>
        <taxon>Euteleostomi</taxon>
        <taxon>Archelosauria</taxon>
        <taxon>Archosauria</taxon>
        <taxon>Dinosauria</taxon>
        <taxon>Saurischia</taxon>
        <taxon>Theropoda</taxon>
        <taxon>Coelurosauria</taxon>
        <taxon>Aves</taxon>
        <taxon>Neognathae</taxon>
        <taxon>Neoaves</taxon>
        <taxon>Telluraves</taxon>
        <taxon>Australaves</taxon>
        <taxon>Passeriformes</taxon>
        <taxon>Sturnidae</taxon>
        <taxon>Lamprotornis</taxon>
    </lineage>
</organism>
<dbReference type="AlphaFoldDB" id="A0A835ND21"/>
<gene>
    <name evidence="2" type="ORF">IHE44_0004798</name>
    <name evidence="1" type="ORF">IHE44_012888</name>
</gene>
<comment type="caution">
    <text evidence="1">The sequence shown here is derived from an EMBL/GenBank/DDBJ whole genome shotgun (WGS) entry which is preliminary data.</text>
</comment>
<reference evidence="1" key="1">
    <citation type="submission" date="2020-10" db="EMBL/GenBank/DDBJ databases">
        <title>Feather gene expression reveals the developmental basis of iridescence in African starlings.</title>
        <authorList>
            <person name="Rubenstein D.R."/>
        </authorList>
    </citation>
    <scope>NUCLEOTIDE SEQUENCE</scope>
    <source>
        <strain evidence="1">SS15</strain>
        <tissue evidence="1">Liver</tissue>
    </source>
</reference>
<dbReference type="EMBL" id="JADDUC020000019">
    <property type="protein sequence ID" value="KAI1233204.1"/>
    <property type="molecule type" value="Genomic_DNA"/>
</dbReference>
<keyword evidence="3" id="KW-1185">Reference proteome</keyword>
<name>A0A835ND21_9PASS</name>
<accession>A0A835ND21</accession>
<reference evidence="2" key="3">
    <citation type="submission" date="2022-01" db="EMBL/GenBank/DDBJ databases">
        <authorList>
            <person name="Rubenstein D.R."/>
        </authorList>
    </citation>
    <scope>NUCLEOTIDE SEQUENCE</scope>
    <source>
        <strain evidence="2">SS15</strain>
        <tissue evidence="2">Liver</tissue>
    </source>
</reference>
<dbReference type="Proteomes" id="UP000618051">
    <property type="component" value="Unassembled WGS sequence"/>
</dbReference>
<dbReference type="EMBL" id="JADDUC010000657">
    <property type="protein sequence ID" value="KAG0112928.1"/>
    <property type="molecule type" value="Genomic_DNA"/>
</dbReference>
<proteinExistence type="predicted"/>